<evidence type="ECO:0000259" key="6">
    <source>
        <dbReference type="PROSITE" id="PS50109"/>
    </source>
</evidence>
<dbReference type="SUPFAM" id="SSF55785">
    <property type="entry name" value="PYP-like sensor domain (PAS domain)"/>
    <property type="match status" value="2"/>
</dbReference>
<dbReference type="PROSITE" id="PS50109">
    <property type="entry name" value="HIS_KIN"/>
    <property type="match status" value="1"/>
</dbReference>
<dbReference type="InterPro" id="IPR001789">
    <property type="entry name" value="Sig_transdc_resp-reg_receiver"/>
</dbReference>
<dbReference type="InterPro" id="IPR013656">
    <property type="entry name" value="PAS_4"/>
</dbReference>
<keyword evidence="5" id="KW-0175">Coiled coil</keyword>
<dbReference type="InterPro" id="IPR004358">
    <property type="entry name" value="Sig_transdc_His_kin-like_C"/>
</dbReference>
<dbReference type="Pfam" id="PF00072">
    <property type="entry name" value="Response_reg"/>
    <property type="match status" value="1"/>
</dbReference>
<organism evidence="10 11">
    <name type="scientific">Thauera terpenica 58Eu</name>
    <dbReference type="NCBI Taxonomy" id="1348657"/>
    <lineage>
        <taxon>Bacteria</taxon>
        <taxon>Pseudomonadati</taxon>
        <taxon>Pseudomonadota</taxon>
        <taxon>Betaproteobacteria</taxon>
        <taxon>Rhodocyclales</taxon>
        <taxon>Zoogloeaceae</taxon>
        <taxon>Thauera</taxon>
    </lineage>
</organism>
<feature type="coiled-coil region" evidence="5">
    <location>
        <begin position="149"/>
        <end position="176"/>
    </location>
</feature>
<feature type="domain" description="Histidine kinase" evidence="6">
    <location>
        <begin position="317"/>
        <end position="539"/>
    </location>
</feature>
<comment type="caution">
    <text evidence="10">The sequence shown here is derived from an EMBL/GenBank/DDBJ whole genome shotgun (WGS) entry which is preliminary data.</text>
</comment>
<dbReference type="InterPro" id="IPR001610">
    <property type="entry name" value="PAC"/>
</dbReference>
<dbReference type="SMART" id="SM00086">
    <property type="entry name" value="PAC"/>
    <property type="match status" value="2"/>
</dbReference>
<keyword evidence="11" id="KW-1185">Reference proteome</keyword>
<dbReference type="SUPFAM" id="SSF52172">
    <property type="entry name" value="CheY-like"/>
    <property type="match status" value="1"/>
</dbReference>
<evidence type="ECO:0000256" key="5">
    <source>
        <dbReference type="SAM" id="Coils"/>
    </source>
</evidence>
<dbReference type="Pfam" id="PF00512">
    <property type="entry name" value="HisKA"/>
    <property type="match status" value="1"/>
</dbReference>
<dbReference type="Gene3D" id="1.10.287.130">
    <property type="match status" value="1"/>
</dbReference>
<proteinExistence type="predicted"/>
<evidence type="ECO:0000259" key="7">
    <source>
        <dbReference type="PROSITE" id="PS50110"/>
    </source>
</evidence>
<accession>T0AMP7</accession>
<feature type="domain" description="PAS" evidence="8">
    <location>
        <begin position="180"/>
        <end position="250"/>
    </location>
</feature>
<dbReference type="InterPro" id="IPR003594">
    <property type="entry name" value="HATPase_dom"/>
</dbReference>
<dbReference type="SUPFAM" id="SSF47384">
    <property type="entry name" value="Homodimeric domain of signal transducing histidine kinase"/>
    <property type="match status" value="1"/>
</dbReference>
<evidence type="ECO:0000256" key="3">
    <source>
        <dbReference type="ARBA" id="ARBA00022553"/>
    </source>
</evidence>
<dbReference type="SUPFAM" id="SSF55874">
    <property type="entry name" value="ATPase domain of HSP90 chaperone/DNA topoisomerase II/histidine kinase"/>
    <property type="match status" value="1"/>
</dbReference>
<dbReference type="CDD" id="cd00082">
    <property type="entry name" value="HisKA"/>
    <property type="match status" value="1"/>
</dbReference>
<dbReference type="PANTHER" id="PTHR43065">
    <property type="entry name" value="SENSOR HISTIDINE KINASE"/>
    <property type="match status" value="1"/>
</dbReference>
<evidence type="ECO:0000259" key="8">
    <source>
        <dbReference type="PROSITE" id="PS50112"/>
    </source>
</evidence>
<gene>
    <name evidence="10" type="ORF">M622_07475</name>
</gene>
<dbReference type="PROSITE" id="PS50110">
    <property type="entry name" value="RESPONSE_REGULATORY"/>
    <property type="match status" value="1"/>
</dbReference>
<sequence>MAKVADSNPYQPALSPEQRRRDDLLMAGLDLLDQAIAVFDATPKLVTWNKAMLRLLDFPESLVKVGTPFEAFVRFNAERGEYGAGDVEKLIAARMASARSFQPHYVERMRPNGRMLAVRGVPIPNLGFVSLWTDITEQRRAEAMIQEHNAQLEARVRERTAELEQANREIDQIAGALRLSEGRLRLILDAIPAMIAHVDAGRRYRFANRAYAQWFGLSKESIVGRSILEVFGDEAYAMVSPHLSEAEQGERVSYEYARKNADGHTVHARSVVVPDVSLEGGFRGYFVMSIDITEQKASQAALVQAQKMEAVGQLTGGLAHDFNNLLTIIIGNLSALQDRLGEDSAHAQYVEPSLHAARRGAELIRRLLSFSRHQSLEPRAIEVCELVRNMSQLLMRTLGETIDVRLRLPEGALYAMADPHQLENAILNLALNARDAMPAGGTLTITLRARSLAPALARLGEVAAGDYVQIDVSDTGQGIEAAVLARVFEPFFTTKPFGDGSGLGLSMVYGFVRQSGGNIRLLSTPGKGTSVRFVLPAAQPASAVPMIAEQTPGHCPQIKGPVLLVEDEPEVRKVIRMQLTTLGCAVLEAADGVEALALLENIDDIAVLLTDTVMPGGLNGHELAQRARLLRPSLPILLLTGYTRAAVEADATLAAIPVLRKPFDPPALVAALRALLPQDANTEASTP</sequence>
<dbReference type="PRINTS" id="PR00344">
    <property type="entry name" value="BCTRLSENSOR"/>
</dbReference>
<keyword evidence="3 4" id="KW-0597">Phosphoprotein</keyword>
<dbReference type="Gene3D" id="3.30.450.20">
    <property type="entry name" value="PAS domain"/>
    <property type="match status" value="2"/>
</dbReference>
<dbReference type="EC" id="2.7.13.3" evidence="2"/>
<dbReference type="Gene3D" id="3.40.50.2300">
    <property type="match status" value="1"/>
</dbReference>
<dbReference type="SMART" id="SM00448">
    <property type="entry name" value="REC"/>
    <property type="match status" value="1"/>
</dbReference>
<dbReference type="GO" id="GO:0000155">
    <property type="term" value="F:phosphorelay sensor kinase activity"/>
    <property type="evidence" value="ECO:0007669"/>
    <property type="project" value="InterPro"/>
</dbReference>
<dbReference type="PROSITE" id="PS50112">
    <property type="entry name" value="PAS"/>
    <property type="match status" value="1"/>
</dbReference>
<protein>
    <recommendedName>
        <fullName evidence="2">histidine kinase</fullName>
        <ecNumber evidence="2">2.7.13.3</ecNumber>
    </recommendedName>
</protein>
<evidence type="ECO:0000313" key="10">
    <source>
        <dbReference type="EMBL" id="EPZ14089.1"/>
    </source>
</evidence>
<dbReference type="InterPro" id="IPR005467">
    <property type="entry name" value="His_kinase_dom"/>
</dbReference>
<dbReference type="InterPro" id="IPR011006">
    <property type="entry name" value="CheY-like_superfamily"/>
</dbReference>
<dbReference type="Pfam" id="PF12860">
    <property type="entry name" value="PAS_7"/>
    <property type="match status" value="1"/>
</dbReference>
<dbReference type="Gene3D" id="3.30.565.10">
    <property type="entry name" value="Histidine kinase-like ATPase, C-terminal domain"/>
    <property type="match status" value="1"/>
</dbReference>
<dbReference type="InterPro" id="IPR035965">
    <property type="entry name" value="PAS-like_dom_sf"/>
</dbReference>
<dbReference type="EMBL" id="ATJV01000103">
    <property type="protein sequence ID" value="EPZ14089.1"/>
    <property type="molecule type" value="Genomic_DNA"/>
</dbReference>
<dbReference type="SMART" id="SM00388">
    <property type="entry name" value="HisKA"/>
    <property type="match status" value="1"/>
</dbReference>
<dbReference type="AlphaFoldDB" id="T0AMP7"/>
<dbReference type="InterPro" id="IPR000700">
    <property type="entry name" value="PAS-assoc_C"/>
</dbReference>
<evidence type="ECO:0000313" key="11">
    <source>
        <dbReference type="Proteomes" id="UP000015455"/>
    </source>
</evidence>
<dbReference type="Proteomes" id="UP000015455">
    <property type="component" value="Unassembled WGS sequence"/>
</dbReference>
<evidence type="ECO:0000256" key="1">
    <source>
        <dbReference type="ARBA" id="ARBA00000085"/>
    </source>
</evidence>
<feature type="domain" description="Response regulatory" evidence="7">
    <location>
        <begin position="561"/>
        <end position="676"/>
    </location>
</feature>
<dbReference type="RefSeq" id="WP_021250891.1">
    <property type="nucleotide sequence ID" value="NZ_ATJV01000103.1"/>
</dbReference>
<dbReference type="SMART" id="SM00091">
    <property type="entry name" value="PAS"/>
    <property type="match status" value="2"/>
</dbReference>
<dbReference type="OrthoDB" id="9177042at2"/>
<dbReference type="InterPro" id="IPR000014">
    <property type="entry name" value="PAS"/>
</dbReference>
<dbReference type="InterPro" id="IPR003661">
    <property type="entry name" value="HisK_dim/P_dom"/>
</dbReference>
<feature type="domain" description="PAC" evidence="9">
    <location>
        <begin position="252"/>
        <end position="304"/>
    </location>
</feature>
<evidence type="ECO:0000256" key="4">
    <source>
        <dbReference type="PROSITE-ProRule" id="PRU00169"/>
    </source>
</evidence>
<dbReference type="PATRIC" id="fig|1348657.5.peg.3514"/>
<dbReference type="InterPro" id="IPR036097">
    <property type="entry name" value="HisK_dim/P_sf"/>
</dbReference>
<dbReference type="NCBIfam" id="TIGR00229">
    <property type="entry name" value="sensory_box"/>
    <property type="match status" value="1"/>
</dbReference>
<dbReference type="eggNOG" id="COG4191">
    <property type="taxonomic scope" value="Bacteria"/>
</dbReference>
<dbReference type="InterPro" id="IPR036890">
    <property type="entry name" value="HATPase_C_sf"/>
</dbReference>
<dbReference type="SMART" id="SM00387">
    <property type="entry name" value="HATPase_c"/>
    <property type="match status" value="1"/>
</dbReference>
<dbReference type="Pfam" id="PF02518">
    <property type="entry name" value="HATPase_c"/>
    <property type="match status" value="1"/>
</dbReference>
<dbReference type="Pfam" id="PF08448">
    <property type="entry name" value="PAS_4"/>
    <property type="match status" value="1"/>
</dbReference>
<comment type="catalytic activity">
    <reaction evidence="1">
        <text>ATP + protein L-histidine = ADP + protein N-phospho-L-histidine.</text>
        <dbReference type="EC" id="2.7.13.3"/>
    </reaction>
</comment>
<dbReference type="PROSITE" id="PS50113">
    <property type="entry name" value="PAC"/>
    <property type="match status" value="1"/>
</dbReference>
<evidence type="ECO:0000256" key="2">
    <source>
        <dbReference type="ARBA" id="ARBA00012438"/>
    </source>
</evidence>
<dbReference type="CDD" id="cd00130">
    <property type="entry name" value="PAS"/>
    <property type="match status" value="1"/>
</dbReference>
<evidence type="ECO:0000259" key="9">
    <source>
        <dbReference type="PROSITE" id="PS50113"/>
    </source>
</evidence>
<dbReference type="STRING" id="1348657.M622_07475"/>
<name>T0AMP7_9RHOO</name>
<reference evidence="10 11" key="1">
    <citation type="submission" date="2013-06" db="EMBL/GenBank/DDBJ databases">
        <title>Draft genome sequence of Thauera terpenica.</title>
        <authorList>
            <person name="Liu B."/>
            <person name="Frostegard A.H."/>
            <person name="Shapleigh J.P."/>
        </authorList>
    </citation>
    <scope>NUCLEOTIDE SEQUENCE [LARGE SCALE GENOMIC DNA]</scope>
    <source>
        <strain evidence="10 11">58Eu</strain>
    </source>
</reference>
<feature type="modified residue" description="4-aspartylphosphate" evidence="4">
    <location>
        <position position="611"/>
    </location>
</feature>
<dbReference type="PANTHER" id="PTHR43065:SF42">
    <property type="entry name" value="TWO-COMPONENT SENSOR PPRA"/>
    <property type="match status" value="1"/>
</dbReference>